<dbReference type="RefSeq" id="XP_005091362.2">
    <property type="nucleotide sequence ID" value="XM_005091305.2"/>
</dbReference>
<dbReference type="PROSITE" id="PS50262">
    <property type="entry name" value="G_PROTEIN_RECEP_F1_2"/>
    <property type="match status" value="1"/>
</dbReference>
<dbReference type="Pfam" id="PF10324">
    <property type="entry name" value="7TM_GPCR_Srw"/>
    <property type="match status" value="1"/>
</dbReference>
<accession>A0ABM0JDS2</accession>
<dbReference type="GeneID" id="101847632"/>
<feature type="transmembrane region" description="Helical" evidence="8">
    <location>
        <begin position="222"/>
        <end position="241"/>
    </location>
</feature>
<dbReference type="PANTHER" id="PTHR24243:SF208">
    <property type="entry name" value="PYROKININ-1 RECEPTOR"/>
    <property type="match status" value="1"/>
</dbReference>
<feature type="transmembrane region" description="Helical" evidence="8">
    <location>
        <begin position="163"/>
        <end position="184"/>
    </location>
</feature>
<dbReference type="InterPro" id="IPR000276">
    <property type="entry name" value="GPCR_Rhodpsn"/>
</dbReference>
<keyword evidence="6" id="KW-0675">Receptor</keyword>
<name>A0ABM0JDS2_APLCA</name>
<feature type="transmembrane region" description="Helical" evidence="8">
    <location>
        <begin position="41"/>
        <end position="67"/>
    </location>
</feature>
<proteinExistence type="predicted"/>
<evidence type="ECO:0000313" key="11">
    <source>
        <dbReference type="RefSeq" id="XP_005091362.2"/>
    </source>
</evidence>
<dbReference type="Gene3D" id="1.20.1070.10">
    <property type="entry name" value="Rhodopsin 7-helix transmembrane proteins"/>
    <property type="match status" value="1"/>
</dbReference>
<evidence type="ECO:0000256" key="1">
    <source>
        <dbReference type="ARBA" id="ARBA00004141"/>
    </source>
</evidence>
<evidence type="ECO:0000256" key="6">
    <source>
        <dbReference type="ARBA" id="ARBA00023170"/>
    </source>
</evidence>
<dbReference type="SUPFAM" id="SSF81321">
    <property type="entry name" value="Family A G protein-coupled receptor-like"/>
    <property type="match status" value="1"/>
</dbReference>
<feature type="transmembrane region" description="Helical" evidence="8">
    <location>
        <begin position="270"/>
        <end position="292"/>
    </location>
</feature>
<evidence type="ECO:0000256" key="2">
    <source>
        <dbReference type="ARBA" id="ARBA00022692"/>
    </source>
</evidence>
<keyword evidence="5 8" id="KW-0472">Membrane</keyword>
<evidence type="ECO:0000256" key="8">
    <source>
        <dbReference type="SAM" id="Phobius"/>
    </source>
</evidence>
<evidence type="ECO:0000256" key="4">
    <source>
        <dbReference type="ARBA" id="ARBA00023040"/>
    </source>
</evidence>
<keyword evidence="7" id="KW-0807">Transducer</keyword>
<evidence type="ECO:0000259" key="9">
    <source>
        <dbReference type="PROSITE" id="PS50262"/>
    </source>
</evidence>
<sequence>MNLTTSMFLSSTNISLVRLTATDTSHEQSRGLVSAEVRHSFIVTCLVVIGQIVCLFGIGANIASIIIFKKHGFDDTVNISLFALAISDLGALVAQQWFNICVNPWFENSDIPFSSMEIQNLTAGYPRRYFTKTAGWITAFVTFERCLCIAKPLKVKSLITRRVAIAVTIGIYIIIIPSILPGYLTSYFDWKFYPTKNRTLLGLMFTADGKEVMGSSLFVTDALVPLLSFGCVVVCTLIIAVKLKEKDKWREKVSSEANTPGQMSRKNRKVVVMICVISGIFIFCTSPISALLVARSVEPELTVIGRYANLTWLLASLGMLTETVNSSINAVVYYNMSTKYRDTFRDLLRCRSK</sequence>
<keyword evidence="3 8" id="KW-1133">Transmembrane helix</keyword>
<evidence type="ECO:0000256" key="7">
    <source>
        <dbReference type="ARBA" id="ARBA00023224"/>
    </source>
</evidence>
<organism evidence="10 11">
    <name type="scientific">Aplysia californica</name>
    <name type="common">California sea hare</name>
    <dbReference type="NCBI Taxonomy" id="6500"/>
    <lineage>
        <taxon>Eukaryota</taxon>
        <taxon>Metazoa</taxon>
        <taxon>Spiralia</taxon>
        <taxon>Lophotrochozoa</taxon>
        <taxon>Mollusca</taxon>
        <taxon>Gastropoda</taxon>
        <taxon>Heterobranchia</taxon>
        <taxon>Euthyneura</taxon>
        <taxon>Tectipleura</taxon>
        <taxon>Aplysiida</taxon>
        <taxon>Aplysioidea</taxon>
        <taxon>Aplysiidae</taxon>
        <taxon>Aplysia</taxon>
    </lineage>
</organism>
<keyword evidence="10" id="KW-1185">Reference proteome</keyword>
<feature type="transmembrane region" description="Helical" evidence="8">
    <location>
        <begin position="312"/>
        <end position="335"/>
    </location>
</feature>
<dbReference type="Proteomes" id="UP000694888">
    <property type="component" value="Unplaced"/>
</dbReference>
<dbReference type="PANTHER" id="PTHR24243">
    <property type="entry name" value="G-PROTEIN COUPLED RECEPTOR"/>
    <property type="match status" value="1"/>
</dbReference>
<comment type="subcellular location">
    <subcellularLocation>
        <location evidence="1">Membrane</location>
        <topology evidence="1">Multi-pass membrane protein</topology>
    </subcellularLocation>
</comment>
<evidence type="ECO:0000256" key="3">
    <source>
        <dbReference type="ARBA" id="ARBA00022989"/>
    </source>
</evidence>
<evidence type="ECO:0000256" key="5">
    <source>
        <dbReference type="ARBA" id="ARBA00023136"/>
    </source>
</evidence>
<feature type="domain" description="G-protein coupled receptors family 1 profile" evidence="9">
    <location>
        <begin position="59"/>
        <end position="333"/>
    </location>
</feature>
<reference evidence="11" key="1">
    <citation type="submission" date="2025-08" db="UniProtKB">
        <authorList>
            <consortium name="RefSeq"/>
        </authorList>
    </citation>
    <scope>IDENTIFICATION</scope>
</reference>
<keyword evidence="2 8" id="KW-0812">Transmembrane</keyword>
<keyword evidence="4" id="KW-0297">G-protein coupled receptor</keyword>
<dbReference type="InterPro" id="IPR019427">
    <property type="entry name" value="7TM_GPCR_serpentine_rcpt_Srw"/>
</dbReference>
<dbReference type="InterPro" id="IPR017452">
    <property type="entry name" value="GPCR_Rhodpsn_7TM"/>
</dbReference>
<gene>
    <name evidence="11" type="primary">LOC101847632</name>
</gene>
<protein>
    <submittedName>
        <fullName evidence="11">Neuropeptides capa receptor-like</fullName>
    </submittedName>
</protein>
<dbReference type="PRINTS" id="PR00237">
    <property type="entry name" value="GPCRRHODOPSN"/>
</dbReference>
<evidence type="ECO:0000313" key="10">
    <source>
        <dbReference type="Proteomes" id="UP000694888"/>
    </source>
</evidence>